<dbReference type="Pfam" id="PF01743">
    <property type="entry name" value="PolyA_pol"/>
    <property type="match status" value="1"/>
</dbReference>
<feature type="binding site" evidence="11">
    <location>
        <position position="163"/>
    </location>
    <ligand>
        <name>CTP</name>
        <dbReference type="ChEBI" id="CHEBI:37563"/>
    </ligand>
</feature>
<keyword evidence="16" id="KW-1185">Reference proteome</keyword>
<dbReference type="InterPro" id="IPR002646">
    <property type="entry name" value="PolA_pol_head_dom"/>
</dbReference>
<feature type="binding site" evidence="11">
    <location>
        <position position="154"/>
    </location>
    <ligand>
        <name>ATP</name>
        <dbReference type="ChEBI" id="CHEBI:30616"/>
    </ligand>
</feature>
<dbReference type="CDD" id="cd05398">
    <property type="entry name" value="NT_ClassII-CCAase"/>
    <property type="match status" value="1"/>
</dbReference>
<sequence length="398" mass="45892">MNIAFQRAVPILEKLEDNGFEAYFVGGAVRDAIIGRDISDVDIATSATPDEVKKIFLKTVDVGIEHGTVLVLFQGEPYEVTTFRAESQYVDFRRPAEVKFIRNLKEDLQRRDFTMNSIALDKHGVAIDPFSGMEAIKLKQIVTVGKADERFTEDALRMMRALRFHSQLNFDIERNTYEALKHNGHLLQHIAVERKLVEFNKLLVGNNRKQALQHLVDTGLYIYLPGLAAKGKHISALEEYDYAGLTLEEMWAFILYGLKLTEPERKIILKSWRMPAKTIKYILSLSEWLHDRFTAHFNKQSLYQAGKQKALSANRIYEIITKQERSSGEALMEQYHHLPIKDRSELQLTGDDLMDWFNKPAGPWIKACIEEVEEAVVYSKVKNTKDSIREWLLRCNQN</sequence>
<feature type="binding site" evidence="11">
    <location>
        <position position="157"/>
    </location>
    <ligand>
        <name>ATP</name>
        <dbReference type="ChEBI" id="CHEBI:30616"/>
    </ligand>
</feature>
<feature type="binding site" evidence="11">
    <location>
        <position position="157"/>
    </location>
    <ligand>
        <name>CTP</name>
        <dbReference type="ChEBI" id="CHEBI:37563"/>
    </ligand>
</feature>
<keyword evidence="10 11" id="KW-0694">RNA-binding</keyword>
<evidence type="ECO:0000256" key="5">
    <source>
        <dbReference type="ARBA" id="ARBA00022723"/>
    </source>
</evidence>
<feature type="binding site" evidence="11">
    <location>
        <position position="154"/>
    </location>
    <ligand>
        <name>CTP</name>
        <dbReference type="ChEBI" id="CHEBI:37563"/>
    </ligand>
</feature>
<dbReference type="NCBIfam" id="NF009814">
    <property type="entry name" value="PRK13299.1"/>
    <property type="match status" value="1"/>
</dbReference>
<dbReference type="Pfam" id="PF12627">
    <property type="entry name" value="PolyA_pol_RNAbd"/>
    <property type="match status" value="1"/>
</dbReference>
<keyword evidence="9 11" id="KW-0460">Magnesium</keyword>
<comment type="subunit">
    <text evidence="11">Homodimer.</text>
</comment>
<keyword evidence="2 11" id="KW-0808">Transferase</keyword>
<dbReference type="GO" id="GO:0000049">
    <property type="term" value="F:tRNA binding"/>
    <property type="evidence" value="ECO:0007669"/>
    <property type="project" value="UniProtKB-UniRule"/>
</dbReference>
<comment type="similarity">
    <text evidence="11">Belongs to the tRNA nucleotidyltransferase/poly(A) polymerase family. Bacterial CCA-adding enzyme type 3 subfamily.</text>
</comment>
<dbReference type="InterPro" id="IPR023068">
    <property type="entry name" value="CCA-adding_enz_firmicutes"/>
</dbReference>
<feature type="binding site" evidence="11">
    <location>
        <position position="160"/>
    </location>
    <ligand>
        <name>CTP</name>
        <dbReference type="ChEBI" id="CHEBI:37563"/>
    </ligand>
</feature>
<proteinExistence type="inferred from homology"/>
<dbReference type="InterPro" id="IPR050264">
    <property type="entry name" value="Bact_CCA-adding_enz_type3_sf"/>
</dbReference>
<feature type="binding site" evidence="11">
    <location>
        <position position="160"/>
    </location>
    <ligand>
        <name>ATP</name>
        <dbReference type="ChEBI" id="CHEBI:30616"/>
    </ligand>
</feature>
<feature type="binding site" evidence="11">
    <location>
        <position position="30"/>
    </location>
    <ligand>
        <name>ATP</name>
        <dbReference type="ChEBI" id="CHEBI:30616"/>
    </ligand>
</feature>
<keyword evidence="3 11" id="KW-0819">tRNA processing</keyword>
<dbReference type="GO" id="GO:0001680">
    <property type="term" value="P:tRNA 3'-terminal CCA addition"/>
    <property type="evidence" value="ECO:0007669"/>
    <property type="project" value="UniProtKB-UniRule"/>
</dbReference>
<dbReference type="EMBL" id="PISD01000046">
    <property type="protein sequence ID" value="PKG27296.1"/>
    <property type="molecule type" value="Genomic_DNA"/>
</dbReference>
<dbReference type="GO" id="GO:0000287">
    <property type="term" value="F:magnesium ion binding"/>
    <property type="evidence" value="ECO:0007669"/>
    <property type="project" value="UniProtKB-UniRule"/>
</dbReference>
<feature type="domain" description="Poly A polymerase head" evidence="12">
    <location>
        <begin position="22"/>
        <end position="141"/>
    </location>
</feature>
<dbReference type="InterPro" id="IPR043519">
    <property type="entry name" value="NT_sf"/>
</dbReference>
<evidence type="ECO:0000256" key="4">
    <source>
        <dbReference type="ARBA" id="ARBA00022695"/>
    </source>
</evidence>
<comment type="catalytic activity">
    <reaction evidence="11">
        <text>a tRNA precursor + 2 CTP + ATP = a tRNA with a 3' CCA end + 3 diphosphate</text>
        <dbReference type="Rhea" id="RHEA:14433"/>
        <dbReference type="Rhea" id="RHEA-COMP:10465"/>
        <dbReference type="Rhea" id="RHEA-COMP:10468"/>
        <dbReference type="ChEBI" id="CHEBI:30616"/>
        <dbReference type="ChEBI" id="CHEBI:33019"/>
        <dbReference type="ChEBI" id="CHEBI:37563"/>
        <dbReference type="ChEBI" id="CHEBI:74896"/>
        <dbReference type="ChEBI" id="CHEBI:83071"/>
        <dbReference type="EC" id="2.7.7.72"/>
    </reaction>
</comment>
<comment type="function">
    <text evidence="11">Catalyzes the addition and repair of the essential 3'-terminal CCA sequence in tRNAs without using a nucleic acid template. Adds these three nucleotides in the order of C, C, and A to the tRNA nucleotide-73, using CTP and ATP as substrates and producing inorganic pyrophosphate. tRNA 3'-terminal CCA addition is required both for tRNA processing and repair. Also involved in tRNA surveillance by mediating tandem CCA addition to generate a CCACCA at the 3' terminus of unstable tRNAs. While stable tRNAs receive only 3'-terminal CCA, unstable tRNAs are marked with CCACCA and rapidly degraded.</text>
</comment>
<feature type="domain" description="tRNA nucleotidyltransferase/poly(A) polymerase RNA and SrmB- binding" evidence="13">
    <location>
        <begin position="169"/>
        <end position="229"/>
    </location>
</feature>
<comment type="miscellaneous">
    <text evidence="11">A single active site specifically recognizes both ATP and CTP and is responsible for their addition.</text>
</comment>
<keyword evidence="4 11" id="KW-0548">Nucleotidyltransferase</keyword>
<dbReference type="InterPro" id="IPR032828">
    <property type="entry name" value="PolyA_RNA-bd"/>
</dbReference>
<comment type="cofactor">
    <cofactor evidence="1 11">
        <name>Mg(2+)</name>
        <dbReference type="ChEBI" id="CHEBI:18420"/>
    </cofactor>
</comment>
<feature type="binding site" evidence="11">
    <location>
        <position position="27"/>
    </location>
    <ligand>
        <name>ATP</name>
        <dbReference type="ChEBI" id="CHEBI:30616"/>
    </ligand>
</feature>
<evidence type="ECO:0000313" key="15">
    <source>
        <dbReference type="EMBL" id="PKG27296.1"/>
    </source>
</evidence>
<feature type="binding site" evidence="11">
    <location>
        <position position="40"/>
    </location>
    <ligand>
        <name>Mg(2+)</name>
        <dbReference type="ChEBI" id="CHEBI:18420"/>
    </ligand>
</feature>
<dbReference type="Pfam" id="PF13735">
    <property type="entry name" value="tRNA_NucTran2_2"/>
    <property type="match status" value="1"/>
</dbReference>
<feature type="domain" description="CCA-adding enzyme C-terminal" evidence="14">
    <location>
        <begin position="248"/>
        <end position="392"/>
    </location>
</feature>
<dbReference type="PANTHER" id="PTHR46173">
    <property type="entry name" value="CCA TRNA NUCLEOTIDYLTRANSFERASE 1, MITOCHONDRIAL"/>
    <property type="match status" value="1"/>
</dbReference>
<feature type="binding site" evidence="11">
    <location>
        <position position="27"/>
    </location>
    <ligand>
        <name>CTP</name>
        <dbReference type="ChEBI" id="CHEBI:37563"/>
    </ligand>
</feature>
<protein>
    <recommendedName>
        <fullName evidence="11">CCA-adding enzyme</fullName>
        <ecNumber evidence="11">2.7.7.72</ecNumber>
    </recommendedName>
    <alternativeName>
        <fullName evidence="11">CCA tRNA nucleotidyltransferase</fullName>
    </alternativeName>
    <alternativeName>
        <fullName evidence="11">tRNA CCA-pyrophosphorylase</fullName>
    </alternativeName>
    <alternativeName>
        <fullName evidence="11">tRNA adenylyl-/cytidylyl- transferase</fullName>
    </alternativeName>
    <alternativeName>
        <fullName evidence="11">tRNA nucleotidyltransferase</fullName>
    </alternativeName>
    <alternativeName>
        <fullName evidence="11">tRNA-NT</fullName>
    </alternativeName>
</protein>
<dbReference type="Gene3D" id="1.10.246.80">
    <property type="match status" value="1"/>
</dbReference>
<dbReference type="SUPFAM" id="SSF81301">
    <property type="entry name" value="Nucleotidyltransferase"/>
    <property type="match status" value="1"/>
</dbReference>
<dbReference type="EC" id="2.7.7.72" evidence="11"/>
<feature type="binding site" evidence="11">
    <location>
        <position position="163"/>
    </location>
    <ligand>
        <name>ATP</name>
        <dbReference type="ChEBI" id="CHEBI:30616"/>
    </ligand>
</feature>
<evidence type="ECO:0000256" key="6">
    <source>
        <dbReference type="ARBA" id="ARBA00022741"/>
    </source>
</evidence>
<comment type="caution">
    <text evidence="15">The sequence shown here is derived from an EMBL/GenBank/DDBJ whole genome shotgun (WGS) entry which is preliminary data.</text>
</comment>
<keyword evidence="5 11" id="KW-0479">Metal-binding</keyword>
<dbReference type="GO" id="GO:0005524">
    <property type="term" value="F:ATP binding"/>
    <property type="evidence" value="ECO:0007669"/>
    <property type="project" value="UniProtKB-UniRule"/>
</dbReference>
<dbReference type="Gene3D" id="1.10.110.30">
    <property type="match status" value="1"/>
</dbReference>
<evidence type="ECO:0000256" key="10">
    <source>
        <dbReference type="ARBA" id="ARBA00022884"/>
    </source>
</evidence>
<keyword evidence="6 11" id="KW-0547">Nucleotide-binding</keyword>
<dbReference type="GO" id="GO:0042245">
    <property type="term" value="P:RNA repair"/>
    <property type="evidence" value="ECO:0007669"/>
    <property type="project" value="UniProtKB-KW"/>
</dbReference>
<evidence type="ECO:0000256" key="8">
    <source>
        <dbReference type="ARBA" id="ARBA00022840"/>
    </source>
</evidence>
<dbReference type="Gene3D" id="3.30.460.10">
    <property type="entry name" value="Beta Polymerase, domain 2"/>
    <property type="match status" value="1"/>
</dbReference>
<organism evidence="15 16">
    <name type="scientific">Cytobacillus horneckiae</name>
    <dbReference type="NCBI Taxonomy" id="549687"/>
    <lineage>
        <taxon>Bacteria</taxon>
        <taxon>Bacillati</taxon>
        <taxon>Bacillota</taxon>
        <taxon>Bacilli</taxon>
        <taxon>Bacillales</taxon>
        <taxon>Bacillaceae</taxon>
        <taxon>Cytobacillus</taxon>
    </lineage>
</organism>
<keyword evidence="8 11" id="KW-0067">ATP-binding</keyword>
<feature type="binding site" evidence="11">
    <location>
        <position position="111"/>
    </location>
    <ligand>
        <name>CTP</name>
        <dbReference type="ChEBI" id="CHEBI:37563"/>
    </ligand>
</feature>
<dbReference type="Gene3D" id="1.20.58.560">
    <property type="match status" value="1"/>
</dbReference>
<evidence type="ECO:0000256" key="9">
    <source>
        <dbReference type="ARBA" id="ARBA00022842"/>
    </source>
</evidence>
<evidence type="ECO:0000256" key="7">
    <source>
        <dbReference type="ARBA" id="ARBA00022800"/>
    </source>
</evidence>
<feature type="binding site" evidence="11">
    <location>
        <position position="42"/>
    </location>
    <ligand>
        <name>Mg(2+)</name>
        <dbReference type="ChEBI" id="CHEBI:18420"/>
    </ligand>
</feature>
<feature type="binding site" evidence="11">
    <location>
        <position position="111"/>
    </location>
    <ligand>
        <name>ATP</name>
        <dbReference type="ChEBI" id="CHEBI:30616"/>
    </ligand>
</feature>
<evidence type="ECO:0000313" key="16">
    <source>
        <dbReference type="Proteomes" id="UP000233343"/>
    </source>
</evidence>
<dbReference type="AlphaFoldDB" id="A0A2N0ZCQ4"/>
<dbReference type="HAMAP" id="MF_01263">
    <property type="entry name" value="CCA_bact_type3"/>
    <property type="match status" value="1"/>
</dbReference>
<dbReference type="GO" id="GO:0160016">
    <property type="term" value="F:CCACCA tRNA nucleotidyltransferase activity"/>
    <property type="evidence" value="ECO:0007669"/>
    <property type="project" value="RHEA"/>
</dbReference>
<reference evidence="15 16" key="1">
    <citation type="journal article" date="2010" name="Int. J. Syst. Evol. Microbiol.">
        <title>Bacillus horneckiae sp. nov., isolated from a spacecraft-assembly clean room.</title>
        <authorList>
            <person name="Vaishampayan P."/>
            <person name="Probst A."/>
            <person name="Krishnamurthi S."/>
            <person name="Ghosh S."/>
            <person name="Osman S."/>
            <person name="McDowall A."/>
            <person name="Ruckmani A."/>
            <person name="Mayilraj S."/>
            <person name="Venkateswaran K."/>
        </authorList>
    </citation>
    <scope>NUCLEOTIDE SEQUENCE [LARGE SCALE GENOMIC DNA]</scope>
    <source>
        <strain evidence="16">1PO1SC</strain>
    </source>
</reference>
<dbReference type="InterPro" id="IPR032810">
    <property type="entry name" value="CCA-adding_enz_C"/>
</dbReference>
<evidence type="ECO:0000256" key="1">
    <source>
        <dbReference type="ARBA" id="ARBA00001946"/>
    </source>
</evidence>
<evidence type="ECO:0000259" key="12">
    <source>
        <dbReference type="Pfam" id="PF01743"/>
    </source>
</evidence>
<evidence type="ECO:0000256" key="11">
    <source>
        <dbReference type="HAMAP-Rule" id="MF_01263"/>
    </source>
</evidence>
<dbReference type="RefSeq" id="WP_066200527.1">
    <property type="nucleotide sequence ID" value="NZ_JAMAUX010000006.1"/>
</dbReference>
<evidence type="ECO:0000259" key="13">
    <source>
        <dbReference type="Pfam" id="PF12627"/>
    </source>
</evidence>
<name>A0A2N0ZCQ4_9BACI</name>
<gene>
    <name evidence="11" type="primary">cca</name>
    <name evidence="15" type="ORF">CWS20_19230</name>
</gene>
<dbReference type="Proteomes" id="UP000233343">
    <property type="component" value="Unassembled WGS sequence"/>
</dbReference>
<keyword evidence="7 11" id="KW-0692">RNA repair</keyword>
<evidence type="ECO:0000259" key="14">
    <source>
        <dbReference type="Pfam" id="PF13735"/>
    </source>
</evidence>
<evidence type="ECO:0000256" key="3">
    <source>
        <dbReference type="ARBA" id="ARBA00022694"/>
    </source>
</evidence>
<comment type="catalytic activity">
    <reaction evidence="11">
        <text>a tRNA with a 3' CCA end + 2 CTP + ATP = a tRNA with a 3' CCACCA end + 3 diphosphate</text>
        <dbReference type="Rhea" id="RHEA:76235"/>
        <dbReference type="Rhea" id="RHEA-COMP:10468"/>
        <dbReference type="Rhea" id="RHEA-COMP:18655"/>
        <dbReference type="ChEBI" id="CHEBI:30616"/>
        <dbReference type="ChEBI" id="CHEBI:33019"/>
        <dbReference type="ChEBI" id="CHEBI:37563"/>
        <dbReference type="ChEBI" id="CHEBI:83071"/>
        <dbReference type="ChEBI" id="CHEBI:195187"/>
    </reaction>
</comment>
<dbReference type="PANTHER" id="PTHR46173:SF1">
    <property type="entry name" value="CCA TRNA NUCLEOTIDYLTRANSFERASE 1, MITOCHONDRIAL"/>
    <property type="match status" value="1"/>
</dbReference>
<dbReference type="GO" id="GO:0004810">
    <property type="term" value="F:CCA tRNA nucleotidyltransferase activity"/>
    <property type="evidence" value="ECO:0007669"/>
    <property type="project" value="UniProtKB-UniRule"/>
</dbReference>
<evidence type="ECO:0000256" key="2">
    <source>
        <dbReference type="ARBA" id="ARBA00022679"/>
    </source>
</evidence>
<accession>A0A2N0ZCQ4</accession>
<feature type="binding site" evidence="11">
    <location>
        <position position="30"/>
    </location>
    <ligand>
        <name>CTP</name>
        <dbReference type="ChEBI" id="CHEBI:37563"/>
    </ligand>
</feature>
<dbReference type="SUPFAM" id="SSF81891">
    <property type="entry name" value="Poly A polymerase C-terminal region-like"/>
    <property type="match status" value="1"/>
</dbReference>